<evidence type="ECO:0000313" key="2">
    <source>
        <dbReference type="EMBL" id="RDE19805.1"/>
    </source>
</evidence>
<dbReference type="PANTHER" id="PTHR38834">
    <property type="entry name" value="PERIPLASMIC SUBSTRATE BINDING PROTEIN FAMILY 3"/>
    <property type="match status" value="1"/>
</dbReference>
<dbReference type="EMBL" id="QQOH01000003">
    <property type="protein sequence ID" value="RDE19805.1"/>
    <property type="molecule type" value="Genomic_DNA"/>
</dbReference>
<evidence type="ECO:0000256" key="1">
    <source>
        <dbReference type="SAM" id="MobiDB-lite"/>
    </source>
</evidence>
<dbReference type="Gene3D" id="3.40.190.10">
    <property type="entry name" value="Periplasmic binding protein-like II"/>
    <property type="match status" value="2"/>
</dbReference>
<dbReference type="PANTHER" id="PTHR38834:SF3">
    <property type="entry name" value="SOLUTE-BINDING PROTEIN FAMILY 3_N-TERMINAL DOMAIN-CONTAINING PROTEIN"/>
    <property type="match status" value="1"/>
</dbReference>
<accession>A0A369WK21</accession>
<gene>
    <name evidence="2" type="ORF">DV711_13105</name>
</gene>
<sequence>MKVQIHGVERASFTDSSGQLRGKHHGGQRAMLVELTRELMMQLELEPSIEQVAQQQGIKALDGSTAVALVDVSQQQTQSPRQWVGPLQDNNVYLFESKDHPSSIQQLEQAKSVDSICVRSGNGHQQLLESLSFNNIRAEGSYKVCWDLLAAGEVSLATLNQTLVPSVLESDSVASKQLRNTGVAVQKQPVYIGFSAAIPATEIQRWQQQLEQFKASLDYQGLVHHYYCQQDCF</sequence>
<dbReference type="SUPFAM" id="SSF53850">
    <property type="entry name" value="Periplasmic binding protein-like II"/>
    <property type="match status" value="1"/>
</dbReference>
<evidence type="ECO:0008006" key="4">
    <source>
        <dbReference type="Google" id="ProtNLM"/>
    </source>
</evidence>
<reference evidence="2 3" key="1">
    <citation type="submission" date="2018-07" db="EMBL/GenBank/DDBJ databases">
        <title>Motiliproteus coralliicola sp. nov., a bacterium isolated from Coral.</title>
        <authorList>
            <person name="Wang G."/>
        </authorList>
    </citation>
    <scope>NUCLEOTIDE SEQUENCE [LARGE SCALE GENOMIC DNA]</scope>
    <source>
        <strain evidence="2 3">C34</strain>
    </source>
</reference>
<name>A0A369WK21_9GAMM</name>
<comment type="caution">
    <text evidence="2">The sequence shown here is derived from an EMBL/GenBank/DDBJ whole genome shotgun (WGS) entry which is preliminary data.</text>
</comment>
<evidence type="ECO:0000313" key="3">
    <source>
        <dbReference type="Proteomes" id="UP000253769"/>
    </source>
</evidence>
<organism evidence="2 3">
    <name type="scientific">Motiliproteus coralliicola</name>
    <dbReference type="NCBI Taxonomy" id="2283196"/>
    <lineage>
        <taxon>Bacteria</taxon>
        <taxon>Pseudomonadati</taxon>
        <taxon>Pseudomonadota</taxon>
        <taxon>Gammaproteobacteria</taxon>
        <taxon>Oceanospirillales</taxon>
        <taxon>Oceanospirillaceae</taxon>
        <taxon>Motiliproteus</taxon>
    </lineage>
</organism>
<protein>
    <recommendedName>
        <fullName evidence="4">Solute-binding protein family 3/N-terminal domain-containing protein</fullName>
    </recommendedName>
</protein>
<dbReference type="Proteomes" id="UP000253769">
    <property type="component" value="Unassembled WGS sequence"/>
</dbReference>
<dbReference type="AlphaFoldDB" id="A0A369WK21"/>
<feature type="region of interest" description="Disordered" evidence="1">
    <location>
        <begin position="1"/>
        <end position="26"/>
    </location>
</feature>
<proteinExistence type="predicted"/>
<keyword evidence="3" id="KW-1185">Reference proteome</keyword>